<comment type="caution">
    <text evidence="4">The sequence shown here is derived from an EMBL/GenBank/DDBJ whole genome shotgun (WGS) entry which is preliminary data.</text>
</comment>
<comment type="catalytic activity">
    <reaction evidence="3">
        <text>xanthosine + phosphate = alpha-D-ribose 1-phosphate + xanthine</text>
        <dbReference type="Rhea" id="RHEA:27638"/>
        <dbReference type="ChEBI" id="CHEBI:17712"/>
        <dbReference type="ChEBI" id="CHEBI:18107"/>
        <dbReference type="ChEBI" id="CHEBI:43474"/>
        <dbReference type="ChEBI" id="CHEBI:57720"/>
        <dbReference type="EC" id="2.4.2.1"/>
    </reaction>
</comment>
<comment type="function">
    <text evidence="3">Catalyzes the phosphorolysis of diverse nucleosides, yielding D-ribose 1-phosphate and the respective free bases. Can use uridine, adenosine, guanosine, cytidine, thymidine, inosine and xanthosine as substrates. Also catalyzes the reverse reactions.</text>
</comment>
<evidence type="ECO:0000256" key="2">
    <source>
        <dbReference type="ARBA" id="ARBA00022679"/>
    </source>
</evidence>
<proteinExistence type="inferred from homology"/>
<gene>
    <name evidence="3" type="primary">ppnP</name>
    <name evidence="4" type="ORF">GCM10009332_16370</name>
</gene>
<dbReference type="AlphaFoldDB" id="A0A917JP20"/>
<dbReference type="HAMAP" id="MF_01537">
    <property type="entry name" value="Nucleos_phosphorylase_PpnP"/>
    <property type="match status" value="1"/>
</dbReference>
<dbReference type="GO" id="GO:0016154">
    <property type="term" value="F:pyrimidine-nucleoside phosphorylase activity"/>
    <property type="evidence" value="ECO:0007669"/>
    <property type="project" value="UniProtKB-UniRule"/>
</dbReference>
<dbReference type="PANTHER" id="PTHR36540">
    <property type="entry name" value="PYRIMIDINE/PURINE NUCLEOSIDE PHOSPHORYLASE"/>
    <property type="match status" value="1"/>
</dbReference>
<dbReference type="SUPFAM" id="SSF51182">
    <property type="entry name" value="RmlC-like cupins"/>
    <property type="match status" value="1"/>
</dbReference>
<comment type="catalytic activity">
    <reaction evidence="3">
        <text>a purine D-ribonucleoside + phosphate = a purine nucleobase + alpha-D-ribose 1-phosphate</text>
        <dbReference type="Rhea" id="RHEA:19805"/>
        <dbReference type="ChEBI" id="CHEBI:26386"/>
        <dbReference type="ChEBI" id="CHEBI:43474"/>
        <dbReference type="ChEBI" id="CHEBI:57720"/>
        <dbReference type="ChEBI" id="CHEBI:142355"/>
        <dbReference type="EC" id="2.4.2.1"/>
    </reaction>
</comment>
<dbReference type="Proteomes" id="UP000613743">
    <property type="component" value="Unassembled WGS sequence"/>
</dbReference>
<protein>
    <recommendedName>
        <fullName evidence="3">Pyrimidine/purine nucleoside phosphorylase</fullName>
        <ecNumber evidence="3">2.4.2.1</ecNumber>
        <ecNumber evidence="3">2.4.2.2</ecNumber>
    </recommendedName>
    <alternativeName>
        <fullName evidence="3">Adenosine phosphorylase</fullName>
    </alternativeName>
    <alternativeName>
        <fullName evidence="3">Cytidine phosphorylase</fullName>
    </alternativeName>
    <alternativeName>
        <fullName evidence="3">Guanosine phosphorylase</fullName>
    </alternativeName>
    <alternativeName>
        <fullName evidence="3">Inosine phosphorylase</fullName>
    </alternativeName>
    <alternativeName>
        <fullName evidence="3">Thymidine phosphorylase</fullName>
    </alternativeName>
    <alternativeName>
        <fullName evidence="3">Uridine phosphorylase</fullName>
    </alternativeName>
    <alternativeName>
        <fullName evidence="3">Xanthosine phosphorylase</fullName>
    </alternativeName>
</protein>
<dbReference type="GO" id="GO:0004731">
    <property type="term" value="F:purine-nucleoside phosphorylase activity"/>
    <property type="evidence" value="ECO:0007669"/>
    <property type="project" value="UniProtKB-UniRule"/>
</dbReference>
<dbReference type="InterPro" id="IPR014710">
    <property type="entry name" value="RmlC-like_jellyroll"/>
</dbReference>
<dbReference type="Pfam" id="PF06865">
    <property type="entry name" value="Ppnp"/>
    <property type="match status" value="1"/>
</dbReference>
<evidence type="ECO:0000313" key="4">
    <source>
        <dbReference type="EMBL" id="GGI79690.1"/>
    </source>
</evidence>
<comment type="similarity">
    <text evidence="3">Belongs to the nucleoside phosphorylase PpnP family.</text>
</comment>
<sequence length="93" mass="10057">MLKVNEYFDGQVKSIGFQSESKPASVGVMEPGEYEFATAAAEVMVVVSGVLTVILPGESNWTSYKAGEQFHVGADQVFQVKIAQQSAYLCLYG</sequence>
<dbReference type="InterPro" id="IPR009664">
    <property type="entry name" value="Ppnp"/>
</dbReference>
<comment type="catalytic activity">
    <reaction evidence="3">
        <text>uridine + phosphate = alpha-D-ribose 1-phosphate + uracil</text>
        <dbReference type="Rhea" id="RHEA:24388"/>
        <dbReference type="ChEBI" id="CHEBI:16704"/>
        <dbReference type="ChEBI" id="CHEBI:17568"/>
        <dbReference type="ChEBI" id="CHEBI:43474"/>
        <dbReference type="ChEBI" id="CHEBI:57720"/>
        <dbReference type="EC" id="2.4.2.2"/>
    </reaction>
</comment>
<comment type="catalytic activity">
    <reaction evidence="3">
        <text>thymidine + phosphate = 2-deoxy-alpha-D-ribose 1-phosphate + thymine</text>
        <dbReference type="Rhea" id="RHEA:16037"/>
        <dbReference type="ChEBI" id="CHEBI:17748"/>
        <dbReference type="ChEBI" id="CHEBI:17821"/>
        <dbReference type="ChEBI" id="CHEBI:43474"/>
        <dbReference type="ChEBI" id="CHEBI:57259"/>
        <dbReference type="EC" id="2.4.2.2"/>
    </reaction>
</comment>
<evidence type="ECO:0000313" key="5">
    <source>
        <dbReference type="Proteomes" id="UP000613743"/>
    </source>
</evidence>
<keyword evidence="2 3" id="KW-0808">Transferase</keyword>
<name>A0A917JP20_9GAMM</name>
<dbReference type="EMBL" id="BMPZ01000003">
    <property type="protein sequence ID" value="GGI79690.1"/>
    <property type="molecule type" value="Genomic_DNA"/>
</dbReference>
<keyword evidence="5" id="KW-1185">Reference proteome</keyword>
<dbReference type="RefSeq" id="WP_188919708.1">
    <property type="nucleotide sequence ID" value="NZ_BMPZ01000003.1"/>
</dbReference>
<comment type="catalytic activity">
    <reaction evidence="3">
        <text>guanosine + phosphate = alpha-D-ribose 1-phosphate + guanine</text>
        <dbReference type="Rhea" id="RHEA:13233"/>
        <dbReference type="ChEBI" id="CHEBI:16235"/>
        <dbReference type="ChEBI" id="CHEBI:16750"/>
        <dbReference type="ChEBI" id="CHEBI:43474"/>
        <dbReference type="ChEBI" id="CHEBI:57720"/>
        <dbReference type="EC" id="2.4.2.1"/>
    </reaction>
</comment>
<keyword evidence="1 3" id="KW-0328">Glycosyltransferase</keyword>
<dbReference type="FunFam" id="2.60.120.10:FF:000016">
    <property type="entry name" value="Pyrimidine/purine nucleoside phosphorylase"/>
    <property type="match status" value="1"/>
</dbReference>
<dbReference type="Gene3D" id="2.60.120.10">
    <property type="entry name" value="Jelly Rolls"/>
    <property type="match status" value="1"/>
</dbReference>
<dbReference type="InterPro" id="IPR011051">
    <property type="entry name" value="RmlC_Cupin_sf"/>
</dbReference>
<evidence type="ECO:0000256" key="1">
    <source>
        <dbReference type="ARBA" id="ARBA00022676"/>
    </source>
</evidence>
<dbReference type="EC" id="2.4.2.2" evidence="3"/>
<dbReference type="PANTHER" id="PTHR36540:SF1">
    <property type="entry name" value="PYRIMIDINE_PURINE NUCLEOSIDE PHOSPHORYLASE"/>
    <property type="match status" value="1"/>
</dbReference>
<comment type="catalytic activity">
    <reaction evidence="3">
        <text>inosine + phosphate = alpha-D-ribose 1-phosphate + hypoxanthine</text>
        <dbReference type="Rhea" id="RHEA:27646"/>
        <dbReference type="ChEBI" id="CHEBI:17368"/>
        <dbReference type="ChEBI" id="CHEBI:17596"/>
        <dbReference type="ChEBI" id="CHEBI:43474"/>
        <dbReference type="ChEBI" id="CHEBI:57720"/>
        <dbReference type="EC" id="2.4.2.1"/>
    </reaction>
</comment>
<comment type="catalytic activity">
    <reaction evidence="3">
        <text>cytidine + phosphate = cytosine + alpha-D-ribose 1-phosphate</text>
        <dbReference type="Rhea" id="RHEA:52540"/>
        <dbReference type="ChEBI" id="CHEBI:16040"/>
        <dbReference type="ChEBI" id="CHEBI:17562"/>
        <dbReference type="ChEBI" id="CHEBI:43474"/>
        <dbReference type="ChEBI" id="CHEBI:57720"/>
        <dbReference type="EC" id="2.4.2.2"/>
    </reaction>
</comment>
<dbReference type="GO" id="GO:0005829">
    <property type="term" value="C:cytosol"/>
    <property type="evidence" value="ECO:0007669"/>
    <property type="project" value="TreeGrafter"/>
</dbReference>
<organism evidence="4 5">
    <name type="scientific">Shewanella gelidii</name>
    <dbReference type="NCBI Taxonomy" id="1642821"/>
    <lineage>
        <taxon>Bacteria</taxon>
        <taxon>Pseudomonadati</taxon>
        <taxon>Pseudomonadota</taxon>
        <taxon>Gammaproteobacteria</taxon>
        <taxon>Alteromonadales</taxon>
        <taxon>Shewanellaceae</taxon>
        <taxon>Shewanella</taxon>
    </lineage>
</organism>
<reference evidence="4" key="2">
    <citation type="submission" date="2020-09" db="EMBL/GenBank/DDBJ databases">
        <authorList>
            <person name="Sun Q."/>
            <person name="Ohkuma M."/>
        </authorList>
    </citation>
    <scope>NUCLEOTIDE SEQUENCE</scope>
    <source>
        <strain evidence="4">JCM 30804</strain>
    </source>
</reference>
<comment type="catalytic activity">
    <reaction evidence="3">
        <text>adenosine + phosphate = alpha-D-ribose 1-phosphate + adenine</text>
        <dbReference type="Rhea" id="RHEA:27642"/>
        <dbReference type="ChEBI" id="CHEBI:16335"/>
        <dbReference type="ChEBI" id="CHEBI:16708"/>
        <dbReference type="ChEBI" id="CHEBI:43474"/>
        <dbReference type="ChEBI" id="CHEBI:57720"/>
        <dbReference type="EC" id="2.4.2.1"/>
    </reaction>
</comment>
<dbReference type="EC" id="2.4.2.1" evidence="3"/>
<accession>A0A917JP20</accession>
<reference evidence="4" key="1">
    <citation type="journal article" date="2014" name="Int. J. Syst. Evol. Microbiol.">
        <title>Complete genome sequence of Corynebacterium casei LMG S-19264T (=DSM 44701T), isolated from a smear-ripened cheese.</title>
        <authorList>
            <consortium name="US DOE Joint Genome Institute (JGI-PGF)"/>
            <person name="Walter F."/>
            <person name="Albersmeier A."/>
            <person name="Kalinowski J."/>
            <person name="Ruckert C."/>
        </authorList>
    </citation>
    <scope>NUCLEOTIDE SEQUENCE</scope>
    <source>
        <strain evidence="4">JCM 30804</strain>
    </source>
</reference>
<evidence type="ECO:0000256" key="3">
    <source>
        <dbReference type="HAMAP-Rule" id="MF_01537"/>
    </source>
</evidence>